<feature type="coiled-coil region" evidence="1">
    <location>
        <begin position="192"/>
        <end position="219"/>
    </location>
</feature>
<dbReference type="InterPro" id="IPR010281">
    <property type="entry name" value="DUF885"/>
</dbReference>
<dbReference type="PANTHER" id="PTHR33361:SF15">
    <property type="entry name" value="DUF885 FAMILY LIPOPROTEIN"/>
    <property type="match status" value="1"/>
</dbReference>
<dbReference type="Proteomes" id="UP000432015">
    <property type="component" value="Unassembled WGS sequence"/>
</dbReference>
<dbReference type="RefSeq" id="WP_156214653.1">
    <property type="nucleotide sequence ID" value="NZ_WOFH01000001.1"/>
</dbReference>
<keyword evidence="3" id="KW-1185">Reference proteome</keyword>
<keyword evidence="1" id="KW-0175">Coiled coil</keyword>
<dbReference type="EMBL" id="WOFH01000001">
    <property type="protein sequence ID" value="MUN35774.1"/>
    <property type="molecule type" value="Genomic_DNA"/>
</dbReference>
<name>A0A7K1KUB2_9ACTN</name>
<evidence type="ECO:0000313" key="3">
    <source>
        <dbReference type="Proteomes" id="UP000432015"/>
    </source>
</evidence>
<protein>
    <submittedName>
        <fullName evidence="2">DUF885 family protein</fullName>
    </submittedName>
</protein>
<dbReference type="AlphaFoldDB" id="A0A7K1KUB2"/>
<organism evidence="2 3">
    <name type="scientific">Actinomadura litoris</name>
    <dbReference type="NCBI Taxonomy" id="2678616"/>
    <lineage>
        <taxon>Bacteria</taxon>
        <taxon>Bacillati</taxon>
        <taxon>Actinomycetota</taxon>
        <taxon>Actinomycetes</taxon>
        <taxon>Streptosporangiales</taxon>
        <taxon>Thermomonosporaceae</taxon>
        <taxon>Actinomadura</taxon>
    </lineage>
</organism>
<evidence type="ECO:0000313" key="2">
    <source>
        <dbReference type="EMBL" id="MUN35774.1"/>
    </source>
</evidence>
<comment type="caution">
    <text evidence="2">The sequence shown here is derived from an EMBL/GenBank/DDBJ whole genome shotgun (WGS) entry which is preliminary data.</text>
</comment>
<sequence length="502" mass="54556">MRKTGDERLRAICDLSVATVREEAGRHEYDGTVQDLSPEGVEDGLKRLGGAVYTDPHDEAQAAAAENALCVTFGELAQHRANPIWHIKNLDLACYDRAYAPEEERREARLTHLAAWPDAVDAALRALDRVPAPIAAATLPAARGLAHYLHEAPDAARKAHARFVAHLEGAAEHGDPSAALGGTALTRMISSAEACEIDLDDLASQAEAERARVRALLRDACHRIDPHAPLPETMRHLLSDHPPASALVDEARAVTEEAVAWTSASGLVPYTDGECLVGEVPPSQPWEVATMTSAAPYEPDGPSWFRVNLPAPDAPEGEQDAWLSIFSYTTLPNIAVHEVAPGHFSHARALRHASTDVRRTLHSQAFTEGWAHYCEELAVEEGFRDHDARHAVGAYRDALWRVTRLATTIGLHTGTMTVAEAEHRFTEDAFLDGPAARTAAHRTLIDPVSGYCYTGGKLAIRQLRDQAEHRWGAAFTLRRFHTALLALGAPPLGLLPTVLDRG</sequence>
<dbReference type="Pfam" id="PF05960">
    <property type="entry name" value="DUF885"/>
    <property type="match status" value="1"/>
</dbReference>
<evidence type="ECO:0000256" key="1">
    <source>
        <dbReference type="SAM" id="Coils"/>
    </source>
</evidence>
<reference evidence="2 3" key="1">
    <citation type="submission" date="2019-11" db="EMBL/GenBank/DDBJ databases">
        <authorList>
            <person name="Cao P."/>
        </authorList>
    </citation>
    <scope>NUCLEOTIDE SEQUENCE [LARGE SCALE GENOMIC DNA]</scope>
    <source>
        <strain evidence="2 3">NEAU-AAG5</strain>
    </source>
</reference>
<proteinExistence type="predicted"/>
<accession>A0A7K1KUB2</accession>
<gene>
    <name evidence="2" type="ORF">GNZ18_04060</name>
</gene>
<dbReference type="PANTHER" id="PTHR33361">
    <property type="entry name" value="GLR0591 PROTEIN"/>
    <property type="match status" value="1"/>
</dbReference>